<evidence type="ECO:0000313" key="5">
    <source>
        <dbReference type="Proteomes" id="UP001497392"/>
    </source>
</evidence>
<dbReference type="InterPro" id="IPR050216">
    <property type="entry name" value="LRR_domain-containing"/>
</dbReference>
<keyword evidence="3" id="KW-0677">Repeat</keyword>
<keyword evidence="2" id="KW-0433">Leucine-rich repeat</keyword>
<accession>A0ABP1FMS3</accession>
<dbReference type="Pfam" id="PF13855">
    <property type="entry name" value="LRR_8"/>
    <property type="match status" value="1"/>
</dbReference>
<evidence type="ECO:0000256" key="1">
    <source>
        <dbReference type="ARBA" id="ARBA00004430"/>
    </source>
</evidence>
<keyword evidence="5" id="KW-1185">Reference proteome</keyword>
<evidence type="ECO:0000256" key="3">
    <source>
        <dbReference type="ARBA" id="ARBA00022737"/>
    </source>
</evidence>
<name>A0ABP1FMS3_9CHLO</name>
<dbReference type="InterPro" id="IPR032675">
    <property type="entry name" value="LRR_dom_sf"/>
</dbReference>
<dbReference type="SUPFAM" id="SSF52058">
    <property type="entry name" value="L domain-like"/>
    <property type="match status" value="1"/>
</dbReference>
<evidence type="ECO:0000256" key="2">
    <source>
        <dbReference type="ARBA" id="ARBA00022614"/>
    </source>
</evidence>
<proteinExistence type="predicted"/>
<dbReference type="InterPro" id="IPR001611">
    <property type="entry name" value="Leu-rich_rpt"/>
</dbReference>
<gene>
    <name evidence="4" type="primary">g578</name>
    <name evidence="4" type="ORF">VP750_LOCUS506</name>
</gene>
<sequence>MLCRSIASILRTSGDLYRRLDVNLQGMVPVVTPGDSAVTAMHLGDLQCWAQARAPYVHELTLRVTDGWELLAGVTLERLLRACSGTQTLYIHHLGGYKHWLPSIFELRHLRELTVTAGSTWVRLPQEFCHLTNLERLTIQMRIEGGRQVAQGFVPIELLSCIRLKHLSFIGCQGLFLPPVVGELMALESLTVNDTDWADTREAIHQATFQRGSFSTFSLTALDLSSCNLDALPFQMCHLEKLESLVLSDNNLCDVPRLLAAFLRRLRFIDLSRNRFKRIPPVLAALTGLQSVDLSGNVDLEVSPPDTRGERNAASRPLQHSLSLTQLVYALPELRSLNVRKAANDRDSRRPDLWTPACYSSLSEIMRAMRKHSPWCNLETFVCDPVPMPHDSTSWLGTALAE</sequence>
<dbReference type="PANTHER" id="PTHR48051">
    <property type="match status" value="1"/>
</dbReference>
<protein>
    <submittedName>
        <fullName evidence="4">G578 protein</fullName>
    </submittedName>
</protein>
<dbReference type="Proteomes" id="UP001497392">
    <property type="component" value="Unassembled WGS sequence"/>
</dbReference>
<comment type="caution">
    <text evidence="4">The sequence shown here is derived from an EMBL/GenBank/DDBJ whole genome shotgun (WGS) entry which is preliminary data.</text>
</comment>
<organism evidence="4 5">
    <name type="scientific">Coccomyxa viridis</name>
    <dbReference type="NCBI Taxonomy" id="1274662"/>
    <lineage>
        <taxon>Eukaryota</taxon>
        <taxon>Viridiplantae</taxon>
        <taxon>Chlorophyta</taxon>
        <taxon>core chlorophytes</taxon>
        <taxon>Trebouxiophyceae</taxon>
        <taxon>Trebouxiophyceae incertae sedis</taxon>
        <taxon>Coccomyxaceae</taxon>
        <taxon>Coccomyxa</taxon>
    </lineage>
</organism>
<comment type="subcellular location">
    <subcellularLocation>
        <location evidence="1">Cytoplasm</location>
        <location evidence="1">Cytoskeleton</location>
        <location evidence="1">Cilium axoneme</location>
    </subcellularLocation>
</comment>
<dbReference type="EMBL" id="CAXHTA020000001">
    <property type="protein sequence ID" value="CAL5218847.1"/>
    <property type="molecule type" value="Genomic_DNA"/>
</dbReference>
<evidence type="ECO:0000313" key="4">
    <source>
        <dbReference type="EMBL" id="CAL5218847.1"/>
    </source>
</evidence>
<dbReference type="Gene3D" id="3.80.10.10">
    <property type="entry name" value="Ribonuclease Inhibitor"/>
    <property type="match status" value="1"/>
</dbReference>
<dbReference type="PROSITE" id="PS51450">
    <property type="entry name" value="LRR"/>
    <property type="match status" value="1"/>
</dbReference>
<reference evidence="4 5" key="1">
    <citation type="submission" date="2024-06" db="EMBL/GenBank/DDBJ databases">
        <authorList>
            <person name="Kraege A."/>
            <person name="Thomma B."/>
        </authorList>
    </citation>
    <scope>NUCLEOTIDE SEQUENCE [LARGE SCALE GENOMIC DNA]</scope>
</reference>
<dbReference type="PANTHER" id="PTHR48051:SF1">
    <property type="entry name" value="RAS SUPPRESSOR PROTEIN 1"/>
    <property type="match status" value="1"/>
</dbReference>